<reference evidence="10 11" key="1">
    <citation type="journal article" date="2014" name="Int. J. Syst. Evol. Microbiol.">
        <title>Complete genome sequence of Corynebacterium casei LMG S-19264T (=DSM 44701T), isolated from a smear-ripened cheese.</title>
        <authorList>
            <consortium name="US DOE Joint Genome Institute (JGI-PGF)"/>
            <person name="Walter F."/>
            <person name="Albersmeier A."/>
            <person name="Kalinowski J."/>
            <person name="Ruckert C."/>
        </authorList>
    </citation>
    <scope>NUCLEOTIDE SEQUENCE [LARGE SCALE GENOMIC DNA]</scope>
    <source>
        <strain evidence="10 11">CCM 8669</strain>
    </source>
</reference>
<dbReference type="GO" id="GO:0005737">
    <property type="term" value="C:cytoplasm"/>
    <property type="evidence" value="ECO:0007669"/>
    <property type="project" value="TreeGrafter"/>
</dbReference>
<evidence type="ECO:0000256" key="4">
    <source>
        <dbReference type="ARBA" id="ARBA00022823"/>
    </source>
</evidence>
<dbReference type="CDD" id="cd06849">
    <property type="entry name" value="lipoyl_domain"/>
    <property type="match status" value="1"/>
</dbReference>
<evidence type="ECO:0000256" key="6">
    <source>
        <dbReference type="RuleBase" id="RU003423"/>
    </source>
</evidence>
<evidence type="ECO:0000259" key="9">
    <source>
        <dbReference type="PROSITE" id="PS51826"/>
    </source>
</evidence>
<dbReference type="InterPro" id="IPR000089">
    <property type="entry name" value="Biotin_lipoyl"/>
</dbReference>
<dbReference type="SUPFAM" id="SSF52777">
    <property type="entry name" value="CoA-dependent acyltransferases"/>
    <property type="match status" value="1"/>
</dbReference>
<dbReference type="AlphaFoldDB" id="A0A917ITV4"/>
<dbReference type="PROSITE" id="PS51826">
    <property type="entry name" value="PSBD"/>
    <property type="match status" value="1"/>
</dbReference>
<keyword evidence="5 6" id="KW-0012">Acyltransferase</keyword>
<protein>
    <recommendedName>
        <fullName evidence="6">Dihydrolipoamide acetyltransferase component of pyruvate dehydrogenase complex</fullName>
        <ecNumber evidence="6">2.3.1.-</ecNumber>
    </recommendedName>
</protein>
<accession>A0A917ITV4</accession>
<evidence type="ECO:0000313" key="10">
    <source>
        <dbReference type="EMBL" id="GGH61733.1"/>
    </source>
</evidence>
<dbReference type="InterPro" id="IPR001078">
    <property type="entry name" value="2-oxoacid_DH_actylTfrase"/>
</dbReference>
<evidence type="ECO:0000259" key="8">
    <source>
        <dbReference type="PROSITE" id="PS50968"/>
    </source>
</evidence>
<dbReference type="Pfam" id="PF02817">
    <property type="entry name" value="E3_binding"/>
    <property type="match status" value="1"/>
</dbReference>
<evidence type="ECO:0000313" key="11">
    <source>
        <dbReference type="Proteomes" id="UP000600171"/>
    </source>
</evidence>
<evidence type="ECO:0000256" key="5">
    <source>
        <dbReference type="ARBA" id="ARBA00023315"/>
    </source>
</evidence>
<dbReference type="InterPro" id="IPR036625">
    <property type="entry name" value="E3-bd_dom_sf"/>
</dbReference>
<dbReference type="EC" id="2.3.1.-" evidence="6"/>
<comment type="cofactor">
    <cofactor evidence="1 6">
        <name>(R)-lipoate</name>
        <dbReference type="ChEBI" id="CHEBI:83088"/>
    </cofactor>
</comment>
<dbReference type="FunFam" id="3.30.559.10:FF:000007">
    <property type="entry name" value="Dihydrolipoamide acetyltransferase component of pyruvate dehydrogenase complex"/>
    <property type="match status" value="1"/>
</dbReference>
<dbReference type="SUPFAM" id="SSF51230">
    <property type="entry name" value="Single hybrid motif"/>
    <property type="match status" value="1"/>
</dbReference>
<name>A0A917ITV4_9MICC</name>
<keyword evidence="10" id="KW-0670">Pyruvate</keyword>
<dbReference type="PROSITE" id="PS00189">
    <property type="entry name" value="LIPOYL"/>
    <property type="match status" value="1"/>
</dbReference>
<feature type="compositionally biased region" description="Low complexity" evidence="7">
    <location>
        <begin position="85"/>
        <end position="106"/>
    </location>
</feature>
<dbReference type="InterPro" id="IPR003016">
    <property type="entry name" value="2-oxoA_DH_lipoyl-BS"/>
</dbReference>
<keyword evidence="4 6" id="KW-0450">Lipoyl</keyword>
<gene>
    <name evidence="10" type="ORF">GCM10007359_11210</name>
</gene>
<dbReference type="SUPFAM" id="SSF47005">
    <property type="entry name" value="Peripheral subunit-binding domain of 2-oxo acid dehydrogenase complex"/>
    <property type="match status" value="1"/>
</dbReference>
<evidence type="ECO:0000256" key="2">
    <source>
        <dbReference type="ARBA" id="ARBA00007317"/>
    </source>
</evidence>
<dbReference type="Gene3D" id="2.40.50.100">
    <property type="match status" value="1"/>
</dbReference>
<dbReference type="GO" id="GO:0016407">
    <property type="term" value="F:acetyltransferase activity"/>
    <property type="evidence" value="ECO:0007669"/>
    <property type="project" value="TreeGrafter"/>
</dbReference>
<dbReference type="InterPro" id="IPR004167">
    <property type="entry name" value="PSBD"/>
</dbReference>
<organism evidence="10 11">
    <name type="scientific">Rothia aerolata</name>
    <dbReference type="NCBI Taxonomy" id="1812262"/>
    <lineage>
        <taxon>Bacteria</taxon>
        <taxon>Bacillati</taxon>
        <taxon>Actinomycetota</taxon>
        <taxon>Actinomycetes</taxon>
        <taxon>Micrococcales</taxon>
        <taxon>Micrococcaceae</taxon>
        <taxon>Rothia</taxon>
    </lineage>
</organism>
<dbReference type="InterPro" id="IPR050743">
    <property type="entry name" value="2-oxoacid_DH_E2_comp"/>
</dbReference>
<feature type="domain" description="Peripheral subunit-binding (PSBD)" evidence="9">
    <location>
        <begin position="209"/>
        <end position="246"/>
    </location>
</feature>
<comment type="similarity">
    <text evidence="2 6">Belongs to the 2-oxoacid dehydrogenase family.</text>
</comment>
<dbReference type="Gene3D" id="4.10.320.10">
    <property type="entry name" value="E3-binding domain"/>
    <property type="match status" value="1"/>
</dbReference>
<comment type="caution">
    <text evidence="10">The sequence shown here is derived from an EMBL/GenBank/DDBJ whole genome shotgun (WGS) entry which is preliminary data.</text>
</comment>
<feature type="compositionally biased region" description="Low complexity" evidence="7">
    <location>
        <begin position="141"/>
        <end position="156"/>
    </location>
</feature>
<dbReference type="PANTHER" id="PTHR43178">
    <property type="entry name" value="DIHYDROLIPOAMIDE ACETYLTRANSFERASE COMPONENT OF PYRUVATE DEHYDROGENASE COMPLEX"/>
    <property type="match status" value="1"/>
</dbReference>
<keyword evidence="3 6" id="KW-0808">Transferase</keyword>
<evidence type="ECO:0000256" key="7">
    <source>
        <dbReference type="SAM" id="MobiDB-lite"/>
    </source>
</evidence>
<dbReference type="RefSeq" id="WP_188359291.1">
    <property type="nucleotide sequence ID" value="NZ_BMDC01000001.1"/>
</dbReference>
<keyword evidence="11" id="KW-1185">Reference proteome</keyword>
<feature type="region of interest" description="Disordered" evidence="7">
    <location>
        <begin position="63"/>
        <end position="158"/>
    </location>
</feature>
<proteinExistence type="inferred from homology"/>
<dbReference type="Proteomes" id="UP000600171">
    <property type="component" value="Unassembled WGS sequence"/>
</dbReference>
<evidence type="ECO:0000256" key="3">
    <source>
        <dbReference type="ARBA" id="ARBA00022679"/>
    </source>
</evidence>
<dbReference type="InterPro" id="IPR023213">
    <property type="entry name" value="CAT-like_dom_sf"/>
</dbReference>
<dbReference type="Gene3D" id="3.30.559.10">
    <property type="entry name" value="Chloramphenicol acetyltransferase-like domain"/>
    <property type="match status" value="1"/>
</dbReference>
<sequence>MAQIFKLPDVGEGLTEAEIVSVKVAPGDTVSINDILFEVETAKSVVELSSPFEGTVETVHVSEGETVEVESPLVTISGGQDDAGSAESAPTADTAAAGSASTGGESQKILVGNGPSADPVKRRARKKPAKTAPAPSPAPAPVNSAPVQQSSAQLEAQQERKLLRGSLGESLGGLTEKASALLEERLRKNSSRGEVADRPVGSIPRRPTLAKPPVRKAAQDMGIDLAHVTPTGGHGQVTKRDLLNYAAHVRDADTSSEAPTAETPDSFWIPAGACGDRIERIKVRGVRKATAKAMVNSAFTAPHVSIFVDVDASRTMEFVKRLKKSRHFEGVKVTPLLILAKAVIWATARNPQVNATWTDSEILIKHFMNLGIAAATPRGLMVPNIKDAQDLSLRELALALNELTVRAREGKTQPAEMSQGTMTITNIGALGIDTGTPIINPGEVAIIAFGTIKQKPWVVDGEVIPRWVTTLGGSFDHRVVDGDLSARFMADVAAVLEEPALLLDE</sequence>
<dbReference type="PANTHER" id="PTHR43178:SF5">
    <property type="entry name" value="LIPOAMIDE ACYLTRANSFERASE COMPONENT OF BRANCHED-CHAIN ALPHA-KETO ACID DEHYDROGENASE COMPLEX, MITOCHONDRIAL"/>
    <property type="match status" value="1"/>
</dbReference>
<dbReference type="InterPro" id="IPR011053">
    <property type="entry name" value="Single_hybrid_motif"/>
</dbReference>
<dbReference type="EMBL" id="BMDC01000001">
    <property type="protein sequence ID" value="GGH61733.1"/>
    <property type="molecule type" value="Genomic_DNA"/>
</dbReference>
<dbReference type="GO" id="GO:0031405">
    <property type="term" value="F:lipoic acid binding"/>
    <property type="evidence" value="ECO:0007669"/>
    <property type="project" value="TreeGrafter"/>
</dbReference>
<feature type="region of interest" description="Disordered" evidence="7">
    <location>
        <begin position="185"/>
        <end position="214"/>
    </location>
</feature>
<dbReference type="Pfam" id="PF00198">
    <property type="entry name" value="2-oxoacid_dh"/>
    <property type="match status" value="1"/>
</dbReference>
<dbReference type="PROSITE" id="PS50968">
    <property type="entry name" value="BIOTINYL_LIPOYL"/>
    <property type="match status" value="1"/>
</dbReference>
<dbReference type="Pfam" id="PF00364">
    <property type="entry name" value="Biotin_lipoyl"/>
    <property type="match status" value="1"/>
</dbReference>
<evidence type="ECO:0000256" key="1">
    <source>
        <dbReference type="ARBA" id="ARBA00001938"/>
    </source>
</evidence>
<feature type="domain" description="Lipoyl-binding" evidence="8">
    <location>
        <begin position="2"/>
        <end position="77"/>
    </location>
</feature>